<accession>A0AA90NLP9</accession>
<comment type="function">
    <text evidence="1">Catalyzes the sodium-dependent transport of glutamate.</text>
</comment>
<sequence length="398" mass="43035">MTNISGIHLLFVAIMSLFAGRFITDNTTLLRRLHIPSPVTGGLLFCILLTTYSYLTTVHFNYDLHLRDILLLVFFSTIGLSAKIRLLISGGKTLIILIFVTIAFLIIQNTAGILTAMALGQDPIFGLLAGTITFAGGHGTAITWGAFLEQQGYQGAVEFGLVAATVGLILGGLIGGPVGKKLITHYRLKEATKQKITSSYQEPEIQVVPLNGKHLLSALFLISCCIVFGQLAQDLLKAQNILFPDFVPVLFVGILIANLCDFGQEKLRQPELDMLGDVCLRLFIAMSLITLKLHHLTNIAGVLVCITVVQVLIIIAFAWLVVFRATGRNYDSSIISAGFIGMGLGATPVGMANMNTLTNRYGLSPKAFLIVPLIGSFFVDIANAIILKGFLELPIFKG</sequence>
<keyword evidence="1" id="KW-0812">Transmembrane</keyword>
<dbReference type="GO" id="GO:0005886">
    <property type="term" value="C:plasma membrane"/>
    <property type="evidence" value="ECO:0007669"/>
    <property type="project" value="UniProtKB-SubCell"/>
</dbReference>
<feature type="transmembrane region" description="Helical" evidence="1">
    <location>
        <begin position="69"/>
        <end position="88"/>
    </location>
</feature>
<evidence type="ECO:0000256" key="1">
    <source>
        <dbReference type="HAMAP-Rule" id="MF_02062"/>
    </source>
</evidence>
<reference evidence="3 4" key="1">
    <citation type="journal article" date="2023" name="bioRxiv">
        <title>An intranuclear bacterial parasite of deep-sea mussels expresses apoptosis inhibitors acquired from its host.</title>
        <authorList>
            <person name="Gonzalez Porras M.A."/>
            <person name="Assie A."/>
            <person name="Tietjen M."/>
            <person name="Violette M."/>
            <person name="Kleiner M."/>
            <person name="Gruber-Vodicka H."/>
            <person name="Dubilier N."/>
            <person name="Leisch N."/>
        </authorList>
    </citation>
    <scope>NUCLEOTIDE SEQUENCE [LARGE SCALE GENOMIC DNA]</scope>
    <source>
        <strain evidence="3">IAP13</strain>
    </source>
</reference>
<dbReference type="Pfam" id="PF03616">
    <property type="entry name" value="Glt_symporter"/>
    <property type="match status" value="1"/>
</dbReference>
<dbReference type="GO" id="GO:0015813">
    <property type="term" value="P:L-glutamate transmembrane transport"/>
    <property type="evidence" value="ECO:0007669"/>
    <property type="project" value="UniProtKB-UniRule"/>
</dbReference>
<evidence type="ECO:0000313" key="4">
    <source>
        <dbReference type="Proteomes" id="UP001178148"/>
    </source>
</evidence>
<keyword evidence="1" id="KW-0915">Sodium</keyword>
<feature type="transmembrane region" description="Helical" evidence="1">
    <location>
        <begin position="35"/>
        <end position="57"/>
    </location>
</feature>
<protein>
    <recommendedName>
        <fullName evidence="1 2">Sodium/glutamate symporter</fullName>
    </recommendedName>
</protein>
<dbReference type="HAMAP" id="MF_02062">
    <property type="entry name" value="GltS"/>
    <property type="match status" value="1"/>
</dbReference>
<dbReference type="PANTHER" id="PTHR36178">
    <property type="entry name" value="SLR0625 PROTEIN"/>
    <property type="match status" value="1"/>
</dbReference>
<name>A0AA90NLP9_9GAMM</name>
<proteinExistence type="inferred from homology"/>
<keyword evidence="1" id="KW-1003">Cell membrane</keyword>
<feature type="transmembrane region" description="Helical" evidence="1">
    <location>
        <begin position="124"/>
        <end position="147"/>
    </location>
</feature>
<evidence type="ECO:0000313" key="3">
    <source>
        <dbReference type="EMBL" id="MDP0588955.1"/>
    </source>
</evidence>
<feature type="transmembrane region" description="Helical" evidence="1">
    <location>
        <begin position="334"/>
        <end position="355"/>
    </location>
</feature>
<comment type="subcellular location">
    <subcellularLocation>
        <location evidence="1">Cell inner membrane</location>
        <topology evidence="1">Multi-pass membrane protein</topology>
    </subcellularLocation>
</comment>
<dbReference type="GO" id="GO:0015501">
    <property type="term" value="F:glutamate:sodium symporter activity"/>
    <property type="evidence" value="ECO:0007669"/>
    <property type="project" value="UniProtKB-UniRule"/>
</dbReference>
<feature type="transmembrane region" description="Helical" evidence="1">
    <location>
        <begin position="159"/>
        <end position="179"/>
    </location>
</feature>
<gene>
    <name evidence="1 3" type="primary">gltS</name>
    <name evidence="3" type="ORF">QS748_07090</name>
</gene>
<evidence type="ECO:0000256" key="2">
    <source>
        <dbReference type="NCBIfam" id="TIGR00210"/>
    </source>
</evidence>
<feature type="transmembrane region" description="Helical" evidence="1">
    <location>
        <begin position="238"/>
        <end position="260"/>
    </location>
</feature>
<keyword evidence="1" id="KW-0029">Amino-acid transport</keyword>
<feature type="transmembrane region" description="Helical" evidence="1">
    <location>
        <begin position="367"/>
        <end position="387"/>
    </location>
</feature>
<comment type="similarity">
    <text evidence="1">Belongs to the glutamate:Na(+) symporter (ESS) (TC 2.A.27) family.</text>
</comment>
<keyword evidence="1" id="KW-0997">Cell inner membrane</keyword>
<dbReference type="Proteomes" id="UP001178148">
    <property type="component" value="Unassembled WGS sequence"/>
</dbReference>
<keyword evidence="1" id="KW-0472">Membrane</keyword>
<dbReference type="NCBIfam" id="TIGR00210">
    <property type="entry name" value="gltS"/>
    <property type="match status" value="1"/>
</dbReference>
<feature type="transmembrane region" description="Helical" evidence="1">
    <location>
        <begin position="94"/>
        <end position="117"/>
    </location>
</feature>
<organism evidence="3 4">
    <name type="scientific">Candidatus Endonucleibacter bathymodioli</name>
    <dbReference type="NCBI Taxonomy" id="539814"/>
    <lineage>
        <taxon>Bacteria</taxon>
        <taxon>Pseudomonadati</taxon>
        <taxon>Pseudomonadota</taxon>
        <taxon>Gammaproteobacteria</taxon>
        <taxon>Oceanospirillales</taxon>
        <taxon>Endozoicomonadaceae</taxon>
        <taxon>Candidatus Endonucleibacter</taxon>
    </lineage>
</organism>
<dbReference type="EMBL" id="JASXSV010000008">
    <property type="protein sequence ID" value="MDP0588955.1"/>
    <property type="molecule type" value="Genomic_DNA"/>
</dbReference>
<comment type="caution">
    <text evidence="3">The sequence shown here is derived from an EMBL/GenBank/DDBJ whole genome shotgun (WGS) entry which is preliminary data.</text>
</comment>
<dbReference type="AlphaFoldDB" id="A0AA90NLP9"/>
<keyword evidence="1" id="KW-0813">Transport</keyword>
<keyword evidence="1" id="KW-0406">Ion transport</keyword>
<keyword evidence="1" id="KW-0739">Sodium transport</keyword>
<dbReference type="PANTHER" id="PTHR36178:SF1">
    <property type="entry name" value="SODIUM_GLUTAMATE SYMPORTER"/>
    <property type="match status" value="1"/>
</dbReference>
<feature type="transmembrane region" description="Helical" evidence="1">
    <location>
        <begin position="215"/>
        <end position="232"/>
    </location>
</feature>
<keyword evidence="1" id="KW-1133">Transmembrane helix</keyword>
<dbReference type="InterPro" id="IPR004445">
    <property type="entry name" value="GltS"/>
</dbReference>
<keyword evidence="1" id="KW-0769">Symport</keyword>
<feature type="transmembrane region" description="Helical" evidence="1">
    <location>
        <begin position="299"/>
        <end position="322"/>
    </location>
</feature>
<keyword evidence="4" id="KW-1185">Reference proteome</keyword>